<organism evidence="1 2">
    <name type="scientific">Chitinophaga skermanii</name>
    <dbReference type="NCBI Taxonomy" id="331697"/>
    <lineage>
        <taxon>Bacteria</taxon>
        <taxon>Pseudomonadati</taxon>
        <taxon>Bacteroidota</taxon>
        <taxon>Chitinophagia</taxon>
        <taxon>Chitinophagales</taxon>
        <taxon>Chitinophagaceae</taxon>
        <taxon>Chitinophaga</taxon>
    </lineage>
</organism>
<evidence type="ECO:0000313" key="2">
    <source>
        <dbReference type="Proteomes" id="UP000249547"/>
    </source>
</evidence>
<gene>
    <name evidence="1" type="ORF">LX64_00450</name>
</gene>
<evidence type="ECO:0000313" key="1">
    <source>
        <dbReference type="EMBL" id="RAJ10843.1"/>
    </source>
</evidence>
<protein>
    <submittedName>
        <fullName evidence="1">Uncharacterized protein</fullName>
    </submittedName>
</protein>
<sequence length="59" mass="7096">MNYRSLYDELYMKLHGNTGKLHGGYMETTEKLHGGYLKLHEKYLKMPWKMTIGDRVVRY</sequence>
<name>A0A327R5H2_9BACT</name>
<dbReference type="Proteomes" id="UP000249547">
    <property type="component" value="Unassembled WGS sequence"/>
</dbReference>
<dbReference type="AlphaFoldDB" id="A0A327R5H2"/>
<proteinExistence type="predicted"/>
<accession>A0A327R5H2</accession>
<keyword evidence="2" id="KW-1185">Reference proteome</keyword>
<dbReference type="EMBL" id="QLLL01000001">
    <property type="protein sequence ID" value="RAJ10843.1"/>
    <property type="molecule type" value="Genomic_DNA"/>
</dbReference>
<reference evidence="1 2" key="1">
    <citation type="submission" date="2018-06" db="EMBL/GenBank/DDBJ databases">
        <title>Genomic Encyclopedia of Archaeal and Bacterial Type Strains, Phase II (KMG-II): from individual species to whole genera.</title>
        <authorList>
            <person name="Goeker M."/>
        </authorList>
    </citation>
    <scope>NUCLEOTIDE SEQUENCE [LARGE SCALE GENOMIC DNA]</scope>
    <source>
        <strain evidence="1 2">DSM 23857</strain>
    </source>
</reference>
<comment type="caution">
    <text evidence="1">The sequence shown here is derived from an EMBL/GenBank/DDBJ whole genome shotgun (WGS) entry which is preliminary data.</text>
</comment>